<evidence type="ECO:0000256" key="3">
    <source>
        <dbReference type="ARBA" id="ARBA00022989"/>
    </source>
</evidence>
<keyword evidence="3 5" id="KW-1133">Transmembrane helix</keyword>
<dbReference type="GO" id="GO:0005216">
    <property type="term" value="F:monoatomic ion channel activity"/>
    <property type="evidence" value="ECO:0007669"/>
    <property type="project" value="InterPro"/>
</dbReference>
<evidence type="ECO:0000256" key="1">
    <source>
        <dbReference type="ARBA" id="ARBA00004141"/>
    </source>
</evidence>
<dbReference type="EMBL" id="CAJNIZ010048278">
    <property type="protein sequence ID" value="CAE7785675.1"/>
    <property type="molecule type" value="Genomic_DNA"/>
</dbReference>
<organism evidence="7 8">
    <name type="scientific">Symbiodinium pilosum</name>
    <name type="common">Dinoflagellate</name>
    <dbReference type="NCBI Taxonomy" id="2952"/>
    <lineage>
        <taxon>Eukaryota</taxon>
        <taxon>Sar</taxon>
        <taxon>Alveolata</taxon>
        <taxon>Dinophyceae</taxon>
        <taxon>Suessiales</taxon>
        <taxon>Symbiodiniaceae</taxon>
        <taxon>Symbiodinium</taxon>
    </lineage>
</organism>
<proteinExistence type="predicted"/>
<comment type="subcellular location">
    <subcellularLocation>
        <location evidence="1">Membrane</location>
        <topology evidence="1">Multi-pass membrane protein</topology>
    </subcellularLocation>
</comment>
<dbReference type="PROSITE" id="PS50222">
    <property type="entry name" value="EF_HAND_2"/>
    <property type="match status" value="1"/>
</dbReference>
<protein>
    <submittedName>
        <fullName evidence="7">Cacna1c protein</fullName>
    </submittedName>
</protein>
<reference evidence="7" key="1">
    <citation type="submission" date="2021-02" db="EMBL/GenBank/DDBJ databases">
        <authorList>
            <person name="Dougan E. K."/>
            <person name="Rhodes N."/>
            <person name="Thang M."/>
            <person name="Chan C."/>
        </authorList>
    </citation>
    <scope>NUCLEOTIDE SEQUENCE</scope>
</reference>
<sequence>MMRELRLMVKGLLAGARTLLLAFILLFTVIYVIAGFATMTIGSDERTVEIGLQFYFDSIPASMFTAFRCFTGECSNADGQPLQHLLAKEFGHVFILCYVASYMLVTMGIFNVILAVYVDIMMRAAKENDAKGAEQTKRESIRVARTTRELIKIFSAAYNAFRDQGSLKDDDKSIRTVAASDFMEDGMTDQVHITKELFLLVVQDRHVQKVMDDLDLPPDRANLFEMLDGDGSGTLQTAELLQGLLKVRGEVNKSDTVANLLANKAVQNLVSDCQDQNTKGFQALHQSISLLRAEVSCMNNSESAGDRHRSESVIFAPQPRQVPLGD</sequence>
<feature type="transmembrane region" description="Helical" evidence="5">
    <location>
        <begin position="93"/>
        <end position="118"/>
    </location>
</feature>
<dbReference type="Pfam" id="PF00520">
    <property type="entry name" value="Ion_trans"/>
    <property type="match status" value="1"/>
</dbReference>
<dbReference type="InterPro" id="IPR005821">
    <property type="entry name" value="Ion_trans_dom"/>
</dbReference>
<dbReference type="InterPro" id="IPR002048">
    <property type="entry name" value="EF_hand_dom"/>
</dbReference>
<feature type="domain" description="EF-hand" evidence="6">
    <location>
        <begin position="215"/>
        <end position="250"/>
    </location>
</feature>
<dbReference type="Gene3D" id="1.10.287.70">
    <property type="match status" value="1"/>
</dbReference>
<dbReference type="InterPro" id="IPR018247">
    <property type="entry name" value="EF_Hand_1_Ca_BS"/>
</dbReference>
<evidence type="ECO:0000313" key="7">
    <source>
        <dbReference type="EMBL" id="CAE7785675.1"/>
    </source>
</evidence>
<gene>
    <name evidence="7" type="primary">Cacna1c</name>
    <name evidence="7" type="ORF">SPIL2461_LOCUS23414</name>
</gene>
<keyword evidence="8" id="KW-1185">Reference proteome</keyword>
<dbReference type="GO" id="GO:0005509">
    <property type="term" value="F:calcium ion binding"/>
    <property type="evidence" value="ECO:0007669"/>
    <property type="project" value="InterPro"/>
</dbReference>
<dbReference type="Proteomes" id="UP000649617">
    <property type="component" value="Unassembled WGS sequence"/>
</dbReference>
<evidence type="ECO:0000256" key="5">
    <source>
        <dbReference type="SAM" id="Phobius"/>
    </source>
</evidence>
<keyword evidence="2 5" id="KW-0812">Transmembrane</keyword>
<keyword evidence="4 5" id="KW-0472">Membrane</keyword>
<dbReference type="PROSITE" id="PS00018">
    <property type="entry name" value="EF_HAND_1"/>
    <property type="match status" value="1"/>
</dbReference>
<evidence type="ECO:0000259" key="6">
    <source>
        <dbReference type="PROSITE" id="PS50222"/>
    </source>
</evidence>
<evidence type="ECO:0000256" key="2">
    <source>
        <dbReference type="ARBA" id="ARBA00022692"/>
    </source>
</evidence>
<dbReference type="AlphaFoldDB" id="A0A812YP82"/>
<name>A0A812YP82_SYMPI</name>
<feature type="transmembrane region" description="Helical" evidence="5">
    <location>
        <begin position="12"/>
        <end position="34"/>
    </location>
</feature>
<accession>A0A812YP82</accession>
<dbReference type="GO" id="GO:0016020">
    <property type="term" value="C:membrane"/>
    <property type="evidence" value="ECO:0007669"/>
    <property type="project" value="UniProtKB-SubCell"/>
</dbReference>
<evidence type="ECO:0000313" key="8">
    <source>
        <dbReference type="Proteomes" id="UP000649617"/>
    </source>
</evidence>
<comment type="caution">
    <text evidence="7">The sequence shown here is derived from an EMBL/GenBank/DDBJ whole genome shotgun (WGS) entry which is preliminary data.</text>
</comment>
<evidence type="ECO:0000256" key="4">
    <source>
        <dbReference type="ARBA" id="ARBA00023136"/>
    </source>
</evidence>
<dbReference type="OrthoDB" id="423211at2759"/>